<dbReference type="FunFam" id="3.40.50.720:FF:000068">
    <property type="entry name" value="Sorbitol dehydrogenase"/>
    <property type="match status" value="1"/>
</dbReference>
<accession>A0A060TJZ5</accession>
<dbReference type="Gene3D" id="3.90.180.10">
    <property type="entry name" value="Medium-chain alcohol dehydrogenases, catalytic domain"/>
    <property type="match status" value="1"/>
</dbReference>
<dbReference type="GO" id="GO:0006062">
    <property type="term" value="P:sorbitol catabolic process"/>
    <property type="evidence" value="ECO:0007669"/>
    <property type="project" value="TreeGrafter"/>
</dbReference>
<keyword evidence="4 7" id="KW-0862">Zinc</keyword>
<dbReference type="EMBL" id="HG937694">
    <property type="protein sequence ID" value="CDP39132.1"/>
    <property type="molecule type" value="Genomic_DNA"/>
</dbReference>
<organism evidence="9">
    <name type="scientific">Blastobotrys adeninivorans</name>
    <name type="common">Yeast</name>
    <name type="synonym">Arxula adeninivorans</name>
    <dbReference type="NCBI Taxonomy" id="409370"/>
    <lineage>
        <taxon>Eukaryota</taxon>
        <taxon>Fungi</taxon>
        <taxon>Dikarya</taxon>
        <taxon>Ascomycota</taxon>
        <taxon>Saccharomycotina</taxon>
        <taxon>Dipodascomycetes</taxon>
        <taxon>Dipodascales</taxon>
        <taxon>Trichomonascaceae</taxon>
        <taxon>Blastobotrys</taxon>
    </lineage>
</organism>
<evidence type="ECO:0000256" key="4">
    <source>
        <dbReference type="ARBA" id="ARBA00022833"/>
    </source>
</evidence>
<evidence type="ECO:0000256" key="7">
    <source>
        <dbReference type="RuleBase" id="RU361277"/>
    </source>
</evidence>
<dbReference type="PANTHER" id="PTHR43161">
    <property type="entry name" value="SORBITOL DEHYDROGENASE"/>
    <property type="match status" value="1"/>
</dbReference>
<feature type="domain" description="Enoyl reductase (ER)" evidence="8">
    <location>
        <begin position="13"/>
        <end position="361"/>
    </location>
</feature>
<sequence>MVASFENPGLQVTPDHKLELIEAPVHTPGPGDVLLHIKACGICGSDIHFWKHGRIGELRFEGNCILGHEASGVVVKVGDGVTNVVEGDRVAIEPQVPCGQCYLCMDGNYNLCPDVQFSGVYPYDGAIQRYKLHRARFVHKMPDNMTFAQGALVEPLSVAYHGIQKALVGSPNVDHLGRGIMISGAGTIGLCTLLLAKASGASTLVISDISETRLEFAKSLVPEVKTYKVDKALNHKENAKEIRKLFGTTEYEAPTVVYECTGVASGILTGAFTVRRSGTLLVIGVGSDEIDHFPFMHLSLAEIDVKFINRYHDSWPAVINLIANKVISVDKLVTHRFPIERAVDAFNAVITPEANSVKVLIED</sequence>
<dbReference type="InterPro" id="IPR002328">
    <property type="entry name" value="ADH_Zn_CS"/>
</dbReference>
<comment type="similarity">
    <text evidence="2 7">Belongs to the zinc-containing alcohol dehydrogenase family.</text>
</comment>
<proteinExistence type="inferred from homology"/>
<dbReference type="InterPro" id="IPR013149">
    <property type="entry name" value="ADH-like_C"/>
</dbReference>
<reference evidence="9" key="2">
    <citation type="submission" date="2014-06" db="EMBL/GenBank/DDBJ databases">
        <title>The complete genome of Blastobotrys (Arxula) adeninivorans LS3 - a yeast of biotechnological interest.</title>
        <authorList>
            <person name="Kunze G."/>
            <person name="Gaillardin C."/>
            <person name="Czernicka M."/>
            <person name="Durrens P."/>
            <person name="Martin T."/>
            <person name="Boer E."/>
            <person name="Gabaldon T."/>
            <person name="Cruz J."/>
            <person name="Talla E."/>
            <person name="Marck C."/>
            <person name="Goffeau A."/>
            <person name="Barbe V."/>
            <person name="Baret P."/>
            <person name="Baronian K."/>
            <person name="Beier S."/>
            <person name="Bleykasten C."/>
            <person name="Bode R."/>
            <person name="Casaregola S."/>
            <person name="Despons L."/>
            <person name="Fairhead C."/>
            <person name="Giersberg M."/>
            <person name="Gierski P."/>
            <person name="Hahnel U."/>
            <person name="Hartmann A."/>
            <person name="Jankowska D."/>
            <person name="Jubin C."/>
            <person name="Jung P."/>
            <person name="Lafontaine I."/>
            <person name="Leh-Louis V."/>
            <person name="Lemaire M."/>
            <person name="Marcet-Houben M."/>
            <person name="Mascher M."/>
            <person name="Morel G."/>
            <person name="Richard G.-F."/>
            <person name="Riechen J."/>
            <person name="Sacerdot C."/>
            <person name="Sarkar A."/>
            <person name="Savel G."/>
            <person name="Schacherer J."/>
            <person name="Sherman D."/>
            <person name="Straub M.-L."/>
            <person name="Stein N."/>
            <person name="Thierry A."/>
            <person name="Trautwein-Schult A."/>
            <person name="Westhof E."/>
            <person name="Worch S."/>
            <person name="Dujon B."/>
            <person name="Souciet J.-L."/>
            <person name="Wincker P."/>
            <person name="Scholz U."/>
            <person name="Neuveglise N."/>
        </authorList>
    </citation>
    <scope>NUCLEOTIDE SEQUENCE</scope>
    <source>
        <strain evidence="9">LS3</strain>
    </source>
</reference>
<dbReference type="Gene3D" id="3.40.50.720">
    <property type="entry name" value="NAD(P)-binding Rossmann-like Domain"/>
    <property type="match status" value="1"/>
</dbReference>
<comment type="cofactor">
    <cofactor evidence="1 7">
        <name>Zn(2+)</name>
        <dbReference type="ChEBI" id="CHEBI:29105"/>
    </cofactor>
</comment>
<gene>
    <name evidence="9" type="ORF">GNLVRS02_ARAD1D51062g</name>
</gene>
<dbReference type="PANTHER" id="PTHR43161:SF4">
    <property type="entry name" value="D-XYLULOSE REDUCTASE"/>
    <property type="match status" value="1"/>
</dbReference>
<dbReference type="GO" id="GO:0008270">
    <property type="term" value="F:zinc ion binding"/>
    <property type="evidence" value="ECO:0007669"/>
    <property type="project" value="InterPro"/>
</dbReference>
<evidence type="ECO:0000256" key="5">
    <source>
        <dbReference type="ARBA" id="ARBA00023002"/>
    </source>
</evidence>
<evidence type="ECO:0000256" key="3">
    <source>
        <dbReference type="ARBA" id="ARBA00022723"/>
    </source>
</evidence>
<dbReference type="PROSITE" id="PS00059">
    <property type="entry name" value="ADH_ZINC"/>
    <property type="match status" value="1"/>
</dbReference>
<dbReference type="InterPro" id="IPR011032">
    <property type="entry name" value="GroES-like_sf"/>
</dbReference>
<dbReference type="InterPro" id="IPR045306">
    <property type="entry name" value="SDH-like"/>
</dbReference>
<keyword evidence="5" id="KW-0560">Oxidoreductase</keyword>
<evidence type="ECO:0000313" key="9">
    <source>
        <dbReference type="EMBL" id="CDP39132.1"/>
    </source>
</evidence>
<dbReference type="InterPro" id="IPR013154">
    <property type="entry name" value="ADH-like_N"/>
</dbReference>
<dbReference type="SUPFAM" id="SSF50129">
    <property type="entry name" value="GroES-like"/>
    <property type="match status" value="1"/>
</dbReference>
<evidence type="ECO:0000256" key="1">
    <source>
        <dbReference type="ARBA" id="ARBA00001947"/>
    </source>
</evidence>
<dbReference type="AlphaFoldDB" id="A0A060TJZ5"/>
<keyword evidence="3 7" id="KW-0479">Metal-binding</keyword>
<dbReference type="SMART" id="SM00829">
    <property type="entry name" value="PKS_ER"/>
    <property type="match status" value="1"/>
</dbReference>
<name>A0A060TJZ5_BLAAD</name>
<protein>
    <submittedName>
        <fullName evidence="9">ARAD1D51062p</fullName>
    </submittedName>
</protein>
<dbReference type="PhylomeDB" id="A0A060TJZ5"/>
<dbReference type="CDD" id="cd05285">
    <property type="entry name" value="sorbitol_DH"/>
    <property type="match status" value="1"/>
</dbReference>
<dbReference type="Pfam" id="PF00107">
    <property type="entry name" value="ADH_zinc_N"/>
    <property type="match status" value="1"/>
</dbReference>
<dbReference type="InterPro" id="IPR020843">
    <property type="entry name" value="ER"/>
</dbReference>
<dbReference type="InterPro" id="IPR036291">
    <property type="entry name" value="NAD(P)-bd_dom_sf"/>
</dbReference>
<dbReference type="SUPFAM" id="SSF51735">
    <property type="entry name" value="NAD(P)-binding Rossmann-fold domains"/>
    <property type="match status" value="1"/>
</dbReference>
<keyword evidence="6" id="KW-0520">NAD</keyword>
<evidence type="ECO:0000256" key="6">
    <source>
        <dbReference type="ARBA" id="ARBA00023027"/>
    </source>
</evidence>
<evidence type="ECO:0000256" key="2">
    <source>
        <dbReference type="ARBA" id="ARBA00008072"/>
    </source>
</evidence>
<reference evidence="9" key="1">
    <citation type="submission" date="2014-02" db="EMBL/GenBank/DDBJ databases">
        <authorList>
            <person name="Genoscope - CEA"/>
        </authorList>
    </citation>
    <scope>NUCLEOTIDE SEQUENCE</scope>
    <source>
        <strain evidence="9">LS3</strain>
    </source>
</reference>
<dbReference type="GO" id="GO:0003939">
    <property type="term" value="F:L-iditol 2-dehydrogenase (NAD+) activity"/>
    <property type="evidence" value="ECO:0007669"/>
    <property type="project" value="TreeGrafter"/>
</dbReference>
<dbReference type="Pfam" id="PF08240">
    <property type="entry name" value="ADH_N"/>
    <property type="match status" value="1"/>
</dbReference>
<evidence type="ECO:0000259" key="8">
    <source>
        <dbReference type="SMART" id="SM00829"/>
    </source>
</evidence>